<keyword evidence="3" id="KW-1185">Reference proteome</keyword>
<feature type="domain" description="Calcineurin-like phosphoesterase" evidence="1">
    <location>
        <begin position="30"/>
        <end position="133"/>
    </location>
</feature>
<protein>
    <submittedName>
        <fullName evidence="2">Putative phosphoesterase</fullName>
    </submittedName>
</protein>
<dbReference type="AlphaFoldDB" id="A0A1H6AIA6"/>
<dbReference type="Gene3D" id="3.60.21.10">
    <property type="match status" value="1"/>
</dbReference>
<dbReference type="Pfam" id="PF00149">
    <property type="entry name" value="Metallophos"/>
    <property type="match status" value="1"/>
</dbReference>
<evidence type="ECO:0000259" key="1">
    <source>
        <dbReference type="Pfam" id="PF00149"/>
    </source>
</evidence>
<dbReference type="Proteomes" id="UP000236738">
    <property type="component" value="Unassembled WGS sequence"/>
</dbReference>
<dbReference type="NCBIfam" id="TIGR04123">
    <property type="entry name" value="P_estr_lig_assc"/>
    <property type="match status" value="1"/>
</dbReference>
<dbReference type="InterPro" id="IPR026336">
    <property type="entry name" value="PdeM-like"/>
</dbReference>
<dbReference type="PANTHER" id="PTHR39323:SF1">
    <property type="entry name" value="BLR1149 PROTEIN"/>
    <property type="match status" value="1"/>
</dbReference>
<evidence type="ECO:0000313" key="3">
    <source>
        <dbReference type="Proteomes" id="UP000236738"/>
    </source>
</evidence>
<accession>A0A1H6AIA6</accession>
<name>A0A1H6AIA6_9FLAO</name>
<dbReference type="EMBL" id="FNUS01000006">
    <property type="protein sequence ID" value="SEG48122.1"/>
    <property type="molecule type" value="Genomic_DNA"/>
</dbReference>
<sequence>MIEVLEKEINGEILIFTNFRAVFWNRENALIISDLHVGKSAHFRKNGIAIPAGILEKDLKNLEELLHFFEVQHIIIVGDLFHAGKNTDLDLFCNWRKQFSHLKLTLIKGNHDRIKKDFYDEHCIDLIEEKLEIPPFTFIHEPEIQENQFTISGHIHPGIVVGNHRESVKLPCFSYSKNQLVLPAFSEFTGLDTKTLKKNFKAIAFTKGLIFEV</sequence>
<dbReference type="RefSeq" id="WP_103914307.1">
    <property type="nucleotide sequence ID" value="NZ_FNUS01000006.1"/>
</dbReference>
<dbReference type="SUPFAM" id="SSF56300">
    <property type="entry name" value="Metallo-dependent phosphatases"/>
    <property type="match status" value="1"/>
</dbReference>
<proteinExistence type="predicted"/>
<dbReference type="PIRSF" id="PIRSF000887">
    <property type="entry name" value="Pesterase_MJ0037"/>
    <property type="match status" value="1"/>
</dbReference>
<dbReference type="InterPro" id="IPR029052">
    <property type="entry name" value="Metallo-depent_PP-like"/>
</dbReference>
<dbReference type="PANTHER" id="PTHR39323">
    <property type="entry name" value="BLR1149 PROTEIN"/>
    <property type="match status" value="1"/>
</dbReference>
<organism evidence="2 3">
    <name type="scientific">Halpernia humi</name>
    <dbReference type="NCBI Taxonomy" id="493375"/>
    <lineage>
        <taxon>Bacteria</taxon>
        <taxon>Pseudomonadati</taxon>
        <taxon>Bacteroidota</taxon>
        <taxon>Flavobacteriia</taxon>
        <taxon>Flavobacteriales</taxon>
        <taxon>Weeksellaceae</taxon>
        <taxon>Chryseobacterium group</taxon>
        <taxon>Halpernia</taxon>
    </lineage>
</organism>
<dbReference type="InterPro" id="IPR004843">
    <property type="entry name" value="Calcineurin-like_PHP"/>
</dbReference>
<dbReference type="GO" id="GO:0016787">
    <property type="term" value="F:hydrolase activity"/>
    <property type="evidence" value="ECO:0007669"/>
    <property type="project" value="InterPro"/>
</dbReference>
<dbReference type="OrthoDB" id="9795838at2"/>
<evidence type="ECO:0000313" key="2">
    <source>
        <dbReference type="EMBL" id="SEG48122.1"/>
    </source>
</evidence>
<dbReference type="InterPro" id="IPR024173">
    <property type="entry name" value="Pesterase_MJ0037-like"/>
</dbReference>
<reference evidence="3" key="1">
    <citation type="submission" date="2016-10" db="EMBL/GenBank/DDBJ databases">
        <authorList>
            <person name="Varghese N."/>
            <person name="Submissions S."/>
        </authorList>
    </citation>
    <scope>NUCLEOTIDE SEQUENCE [LARGE SCALE GENOMIC DNA]</scope>
    <source>
        <strain evidence="3">DSM 21580</strain>
    </source>
</reference>
<gene>
    <name evidence="2" type="ORF">SAMN05421847_2439</name>
</gene>